<dbReference type="EMBL" id="CP002994">
    <property type="protein sequence ID" value="AEM85232.1"/>
    <property type="molecule type" value="Genomic_DNA"/>
</dbReference>
<accession>G2NV43</accession>
<keyword evidence="2" id="KW-1185">Reference proteome</keyword>
<dbReference type="AlphaFoldDB" id="G2NV43"/>
<organism evidence="1 2">
    <name type="scientific">Streptomyces violaceusniger (strain Tu 4113)</name>
    <dbReference type="NCBI Taxonomy" id="653045"/>
    <lineage>
        <taxon>Bacteria</taxon>
        <taxon>Bacillati</taxon>
        <taxon>Actinomycetota</taxon>
        <taxon>Actinomycetes</taxon>
        <taxon>Kitasatosporales</taxon>
        <taxon>Streptomycetaceae</taxon>
        <taxon>Streptomyces</taxon>
        <taxon>Streptomyces violaceusniger group</taxon>
    </lineage>
</organism>
<dbReference type="KEGG" id="svl:Strvi_5721"/>
<protein>
    <submittedName>
        <fullName evidence="1">Uncharacterized protein</fullName>
    </submittedName>
</protein>
<proteinExistence type="predicted"/>
<dbReference type="HOGENOM" id="CLU_3358908_0_0_11"/>
<dbReference type="Proteomes" id="UP000008703">
    <property type="component" value="Chromosome"/>
</dbReference>
<reference evidence="1" key="1">
    <citation type="submission" date="2011-08" db="EMBL/GenBank/DDBJ databases">
        <title>Complete sequence of chromosome of Streptomyces violaceusniger Tu 4113.</title>
        <authorList>
            <consortium name="US DOE Joint Genome Institute"/>
            <person name="Lucas S."/>
            <person name="Han J."/>
            <person name="Lapidus A."/>
            <person name="Cheng J.-F."/>
            <person name="Goodwin L."/>
            <person name="Pitluck S."/>
            <person name="Peters L."/>
            <person name="Ivanova N."/>
            <person name="Daligault H."/>
            <person name="Detter J.C."/>
            <person name="Han C."/>
            <person name="Tapia R."/>
            <person name="Land M."/>
            <person name="Hauser L."/>
            <person name="Kyrpides N."/>
            <person name="Ivanova N."/>
            <person name="Pagani I."/>
            <person name="Hagen A."/>
            <person name="Katz L."/>
            <person name="Fiedler H.-P."/>
            <person name="Keasling J."/>
            <person name="Fortman J."/>
            <person name="Woyke T."/>
        </authorList>
    </citation>
    <scope>NUCLEOTIDE SEQUENCE [LARGE SCALE GENOMIC DNA]</scope>
    <source>
        <strain evidence="1">Tu 4113</strain>
    </source>
</reference>
<evidence type="ECO:0000313" key="1">
    <source>
        <dbReference type="EMBL" id="AEM85232.1"/>
    </source>
</evidence>
<sequence>MAPTHAVIVPGPGGMGRAAAHPLELFAPRRLFAAPA</sequence>
<gene>
    <name evidence="1" type="ORF">Strvi_5721</name>
</gene>
<name>G2NV43_STRV4</name>
<evidence type="ECO:0000313" key="2">
    <source>
        <dbReference type="Proteomes" id="UP000008703"/>
    </source>
</evidence>